<sequence length="104" mass="12086">MDLQQCAPDSDPPDTALNDLCHRMHQLLPRELRDTVYSYFWTEDVLSGLPYHMVLPLAVHRIDFSLLGFAHSNPLRCIKYRCVAAEAAQWYYENFKGSRLLNSK</sequence>
<dbReference type="OrthoDB" id="3763466at2759"/>
<evidence type="ECO:0000313" key="2">
    <source>
        <dbReference type="Proteomes" id="UP000193144"/>
    </source>
</evidence>
<evidence type="ECO:0000313" key="1">
    <source>
        <dbReference type="EMBL" id="ORY16963.1"/>
    </source>
</evidence>
<keyword evidence="2" id="KW-1185">Reference proteome</keyword>
<accession>A0A1Y2A361</accession>
<reference evidence="1 2" key="1">
    <citation type="submission" date="2016-07" db="EMBL/GenBank/DDBJ databases">
        <title>Pervasive Adenine N6-methylation of Active Genes in Fungi.</title>
        <authorList>
            <consortium name="DOE Joint Genome Institute"/>
            <person name="Mondo S.J."/>
            <person name="Dannebaum R.O."/>
            <person name="Kuo R.C."/>
            <person name="Labutti K."/>
            <person name="Haridas S."/>
            <person name="Kuo A."/>
            <person name="Salamov A."/>
            <person name="Ahrendt S.R."/>
            <person name="Lipzen A."/>
            <person name="Sullivan W."/>
            <person name="Andreopoulos W.B."/>
            <person name="Clum A."/>
            <person name="Lindquist E."/>
            <person name="Daum C."/>
            <person name="Ramamoorthy G.K."/>
            <person name="Gryganskyi A."/>
            <person name="Culley D."/>
            <person name="Magnuson J.K."/>
            <person name="James T.Y."/>
            <person name="O'Malley M.A."/>
            <person name="Stajich J.E."/>
            <person name="Spatafora J.W."/>
            <person name="Visel A."/>
            <person name="Grigoriev I.V."/>
        </authorList>
    </citation>
    <scope>NUCLEOTIDE SEQUENCE [LARGE SCALE GENOMIC DNA]</scope>
    <source>
        <strain evidence="1 2">CBS 115471</strain>
    </source>
</reference>
<dbReference type="AlphaFoldDB" id="A0A1Y2A361"/>
<comment type="caution">
    <text evidence="1">The sequence shown here is derived from an EMBL/GenBank/DDBJ whole genome shotgun (WGS) entry which is preliminary data.</text>
</comment>
<name>A0A1Y2A361_9PLEO</name>
<organism evidence="1 2">
    <name type="scientific">Clohesyomyces aquaticus</name>
    <dbReference type="NCBI Taxonomy" id="1231657"/>
    <lineage>
        <taxon>Eukaryota</taxon>
        <taxon>Fungi</taxon>
        <taxon>Dikarya</taxon>
        <taxon>Ascomycota</taxon>
        <taxon>Pezizomycotina</taxon>
        <taxon>Dothideomycetes</taxon>
        <taxon>Pleosporomycetidae</taxon>
        <taxon>Pleosporales</taxon>
        <taxon>Lindgomycetaceae</taxon>
        <taxon>Clohesyomyces</taxon>
    </lineage>
</organism>
<protein>
    <submittedName>
        <fullName evidence="1">Uncharacterized protein</fullName>
    </submittedName>
</protein>
<proteinExistence type="predicted"/>
<gene>
    <name evidence="1" type="ORF">BCR34DRAFT_597349</name>
</gene>
<dbReference type="EMBL" id="MCFA01000015">
    <property type="protein sequence ID" value="ORY16963.1"/>
    <property type="molecule type" value="Genomic_DNA"/>
</dbReference>
<dbReference type="Proteomes" id="UP000193144">
    <property type="component" value="Unassembled WGS sequence"/>
</dbReference>